<dbReference type="RefSeq" id="WP_179399326.1">
    <property type="nucleotide sequence ID" value="NZ_JACCCY010000002.1"/>
</dbReference>
<keyword evidence="3" id="KW-1185">Reference proteome</keyword>
<dbReference type="AlphaFoldDB" id="A0A8E2A5Y5"/>
<keyword evidence="1" id="KW-0472">Membrane</keyword>
<gene>
    <name evidence="2" type="ORF">F5613_001604</name>
</gene>
<dbReference type="NCBIfam" id="NF041635">
    <property type="entry name" value="STM3941_fam"/>
    <property type="match status" value="1"/>
</dbReference>
<proteinExistence type="predicted"/>
<organism evidence="2 3">
    <name type="scientific">Macellibacteroides fermentans</name>
    <dbReference type="NCBI Taxonomy" id="879969"/>
    <lineage>
        <taxon>Bacteria</taxon>
        <taxon>Pseudomonadati</taxon>
        <taxon>Bacteroidota</taxon>
        <taxon>Bacteroidia</taxon>
        <taxon>Bacteroidales</taxon>
        <taxon>Porphyromonadaceae</taxon>
        <taxon>Macellibacteroides</taxon>
    </lineage>
</organism>
<evidence type="ECO:0000313" key="3">
    <source>
        <dbReference type="Proteomes" id="UP000574332"/>
    </source>
</evidence>
<dbReference type="Proteomes" id="UP000574332">
    <property type="component" value="Unassembled WGS sequence"/>
</dbReference>
<keyword evidence="1" id="KW-1133">Transmembrane helix</keyword>
<sequence length="184" mass="21170">METNKEVKFKIHKRTRLKLLFGLVSSLLLGLIPVLWADNLEFGKGKMAILLVGAVSCGLFVFTVYSLYKLHKSKYIGVRLTSEGIEDLATGSQVGIIRWDDVTKIKVMNDISNLELKYVVLVLRNPEEYIHKEKTNSKKRTLKLKNDFYGSPICISTRLLDEPFDILYDTICKYYSVYKRPEIV</sequence>
<accession>A0A8E2A5Y5</accession>
<reference evidence="2 3" key="1">
    <citation type="submission" date="2020-07" db="EMBL/GenBank/DDBJ databases">
        <title>Genomic Encyclopedia of Type Strains, Phase IV (KMG-IV): sequencing the most valuable type-strain genomes for metagenomic binning, comparative biology and taxonomic classification.</title>
        <authorList>
            <person name="Goeker M."/>
        </authorList>
    </citation>
    <scope>NUCLEOTIDE SEQUENCE [LARGE SCALE GENOMIC DNA]</scope>
    <source>
        <strain evidence="2 3">DSM 23697</strain>
    </source>
</reference>
<keyword evidence="1" id="KW-0812">Transmembrane</keyword>
<evidence type="ECO:0000256" key="1">
    <source>
        <dbReference type="SAM" id="Phobius"/>
    </source>
</evidence>
<dbReference type="EMBL" id="JACCCY010000002">
    <property type="protein sequence ID" value="NYI49526.1"/>
    <property type="molecule type" value="Genomic_DNA"/>
</dbReference>
<dbReference type="InterPro" id="IPR048136">
    <property type="entry name" value="STM3941-like"/>
</dbReference>
<protein>
    <recommendedName>
        <fullName evidence="4">Transmembrane protein</fullName>
    </recommendedName>
</protein>
<comment type="caution">
    <text evidence="2">The sequence shown here is derived from an EMBL/GenBank/DDBJ whole genome shotgun (WGS) entry which is preliminary data.</text>
</comment>
<evidence type="ECO:0008006" key="4">
    <source>
        <dbReference type="Google" id="ProtNLM"/>
    </source>
</evidence>
<evidence type="ECO:0000313" key="2">
    <source>
        <dbReference type="EMBL" id="NYI49526.1"/>
    </source>
</evidence>
<feature type="transmembrane region" description="Helical" evidence="1">
    <location>
        <begin position="47"/>
        <end position="68"/>
    </location>
</feature>
<name>A0A8E2A5Y5_9PORP</name>